<keyword evidence="3" id="KW-1185">Reference proteome</keyword>
<organism evidence="2 3">
    <name type="scientific">Phytophthora sojae (strain P6497)</name>
    <name type="common">Soybean stem and root rot agent</name>
    <name type="synonym">Phytophthora megasperma f. sp. glycines</name>
    <dbReference type="NCBI Taxonomy" id="1094619"/>
    <lineage>
        <taxon>Eukaryota</taxon>
        <taxon>Sar</taxon>
        <taxon>Stramenopiles</taxon>
        <taxon>Oomycota</taxon>
        <taxon>Peronosporomycetes</taxon>
        <taxon>Peronosporales</taxon>
        <taxon>Peronosporaceae</taxon>
        <taxon>Phytophthora</taxon>
    </lineage>
</organism>
<dbReference type="InParanoid" id="G4ZRR0"/>
<evidence type="ECO:0000313" key="2">
    <source>
        <dbReference type="EMBL" id="EGZ13869.1"/>
    </source>
</evidence>
<dbReference type="EMBL" id="JH159156">
    <property type="protein sequence ID" value="EGZ13869.1"/>
    <property type="molecule type" value="Genomic_DNA"/>
</dbReference>
<protein>
    <submittedName>
        <fullName evidence="2">Uncharacterized protein</fullName>
    </submittedName>
</protein>
<feature type="region of interest" description="Disordered" evidence="1">
    <location>
        <begin position="119"/>
        <end position="158"/>
    </location>
</feature>
<evidence type="ECO:0000256" key="1">
    <source>
        <dbReference type="SAM" id="MobiDB-lite"/>
    </source>
</evidence>
<evidence type="ECO:0000313" key="3">
    <source>
        <dbReference type="Proteomes" id="UP000002640"/>
    </source>
</evidence>
<dbReference type="Proteomes" id="UP000002640">
    <property type="component" value="Unassembled WGS sequence"/>
</dbReference>
<accession>G4ZRR0</accession>
<name>G4ZRR0_PHYSP</name>
<dbReference type="KEGG" id="psoj:PHYSODRAFT_335584"/>
<sequence length="158" mass="16239">MLFDLFTCPVGVACGLPEPRLIVLALPAVPIPDTPGEGASTCLVDHCTASHLLAVGAILAHLGVDTTTIMVFVRVVDACNTMGDRARRDLVICGGRGTLRVIVTVATVIGSAMSATRSKTMSADVDSAETEKTVTSTEASAAADKDMSGDVHPSEATL</sequence>
<dbReference type="AlphaFoldDB" id="G4ZRR0"/>
<reference evidence="2 3" key="1">
    <citation type="journal article" date="2006" name="Science">
        <title>Phytophthora genome sequences uncover evolutionary origins and mechanisms of pathogenesis.</title>
        <authorList>
            <person name="Tyler B.M."/>
            <person name="Tripathy S."/>
            <person name="Zhang X."/>
            <person name="Dehal P."/>
            <person name="Jiang R.H."/>
            <person name="Aerts A."/>
            <person name="Arredondo F.D."/>
            <person name="Baxter L."/>
            <person name="Bensasson D."/>
            <person name="Beynon J.L."/>
            <person name="Chapman J."/>
            <person name="Damasceno C.M."/>
            <person name="Dorrance A.E."/>
            <person name="Dou D."/>
            <person name="Dickerman A.W."/>
            <person name="Dubchak I.L."/>
            <person name="Garbelotto M."/>
            <person name="Gijzen M."/>
            <person name="Gordon S.G."/>
            <person name="Govers F."/>
            <person name="Grunwald N.J."/>
            <person name="Huang W."/>
            <person name="Ivors K.L."/>
            <person name="Jones R.W."/>
            <person name="Kamoun S."/>
            <person name="Krampis K."/>
            <person name="Lamour K.H."/>
            <person name="Lee M.K."/>
            <person name="McDonald W.H."/>
            <person name="Medina M."/>
            <person name="Meijer H.J."/>
            <person name="Nordberg E.K."/>
            <person name="Maclean D.J."/>
            <person name="Ospina-Giraldo M.D."/>
            <person name="Morris P.F."/>
            <person name="Phuntumart V."/>
            <person name="Putnam N.H."/>
            <person name="Rash S."/>
            <person name="Rose J.K."/>
            <person name="Sakihama Y."/>
            <person name="Salamov A.A."/>
            <person name="Savidor A."/>
            <person name="Scheuring C.F."/>
            <person name="Smith B.M."/>
            <person name="Sobral B.W."/>
            <person name="Terry A."/>
            <person name="Torto-Alalibo T.A."/>
            <person name="Win J."/>
            <person name="Xu Z."/>
            <person name="Zhang H."/>
            <person name="Grigoriev I.V."/>
            <person name="Rokhsar D.S."/>
            <person name="Boore J.L."/>
        </authorList>
    </citation>
    <scope>NUCLEOTIDE SEQUENCE [LARGE SCALE GENOMIC DNA]</scope>
    <source>
        <strain evidence="2 3">P6497</strain>
    </source>
</reference>
<gene>
    <name evidence="2" type="ORF">PHYSODRAFT_335584</name>
</gene>
<dbReference type="RefSeq" id="XP_009531298.1">
    <property type="nucleotide sequence ID" value="XM_009533003.1"/>
</dbReference>
<dbReference type="GeneID" id="20647045"/>
<proteinExistence type="predicted"/>
<feature type="compositionally biased region" description="Basic and acidic residues" evidence="1">
    <location>
        <begin position="143"/>
        <end position="158"/>
    </location>
</feature>